<dbReference type="Proteomes" id="UP000799537">
    <property type="component" value="Unassembled WGS sequence"/>
</dbReference>
<evidence type="ECO:0000256" key="3">
    <source>
        <dbReference type="ARBA" id="ARBA00023002"/>
    </source>
</evidence>
<dbReference type="CDD" id="cd05233">
    <property type="entry name" value="SDR_c"/>
    <property type="match status" value="1"/>
</dbReference>
<evidence type="ECO:0000313" key="6">
    <source>
        <dbReference type="EMBL" id="KAF2171805.1"/>
    </source>
</evidence>
<gene>
    <name evidence="6" type="ORF">M409DRAFT_63377</name>
</gene>
<evidence type="ECO:0000256" key="4">
    <source>
        <dbReference type="ARBA" id="ARBA00037096"/>
    </source>
</evidence>
<dbReference type="InterPro" id="IPR036291">
    <property type="entry name" value="NAD(P)-bd_dom_sf"/>
</dbReference>
<dbReference type="RefSeq" id="XP_033672694.1">
    <property type="nucleotide sequence ID" value="XM_033815572.1"/>
</dbReference>
<dbReference type="GeneID" id="54568844"/>
<keyword evidence="7" id="KW-1185">Reference proteome</keyword>
<dbReference type="SMART" id="SM00822">
    <property type="entry name" value="PKS_KR"/>
    <property type="match status" value="1"/>
</dbReference>
<dbReference type="GO" id="GO:0016491">
    <property type="term" value="F:oxidoreductase activity"/>
    <property type="evidence" value="ECO:0007669"/>
    <property type="project" value="UniProtKB-KW"/>
</dbReference>
<comment type="similarity">
    <text evidence="1">Belongs to the short-chain dehydrogenases/reductases (SDR) family.</text>
</comment>
<dbReference type="PRINTS" id="PR00081">
    <property type="entry name" value="GDHRDH"/>
</dbReference>
<dbReference type="InterPro" id="IPR020904">
    <property type="entry name" value="Sc_DH/Rdtase_CS"/>
</dbReference>
<protein>
    <recommendedName>
        <fullName evidence="5">Ketoreductase domain-containing protein</fullName>
    </recommendedName>
</protein>
<sequence>MAFGYPSYTSKVHRSEYPAISPDNPANSVEGRVALITGGGAGIGLTIAEAFLRAHAKAVVLLGRRENILKEAAESLKAKHSNAKVLTFPADVTDAVALDKAFDSTVQQVGPVDIVVANAGYMPKAAPLAEVDLENWWKGFEINIYGTAVLFRAWLPYRSKGDGTHKPAFISVNTSVAHLMVLATYSAYAASKSGLATMLAIAQAENPDLHVVSFHPGVVETDMSREIVKGTGTHLDSPTLPAAFAVWLSSPAAAWLGGKFVWAQWDVDELIERKEEILKDGDLRIGLLGWPKYMQATVETQSGLTA</sequence>
<accession>A0A6A6CXP2</accession>
<dbReference type="Pfam" id="PF00106">
    <property type="entry name" value="adh_short"/>
    <property type="match status" value="1"/>
</dbReference>
<dbReference type="InterPro" id="IPR002347">
    <property type="entry name" value="SDR_fam"/>
</dbReference>
<comment type="function">
    <text evidence="4">Putative oxidoreductase.</text>
</comment>
<evidence type="ECO:0000256" key="2">
    <source>
        <dbReference type="ARBA" id="ARBA00022857"/>
    </source>
</evidence>
<dbReference type="PANTHER" id="PTHR44196:SF1">
    <property type="entry name" value="DEHYDROGENASE_REDUCTASE SDR FAMILY MEMBER 7B"/>
    <property type="match status" value="1"/>
</dbReference>
<reference evidence="6" key="1">
    <citation type="journal article" date="2020" name="Stud. Mycol.">
        <title>101 Dothideomycetes genomes: a test case for predicting lifestyles and emergence of pathogens.</title>
        <authorList>
            <person name="Haridas S."/>
            <person name="Albert R."/>
            <person name="Binder M."/>
            <person name="Bloem J."/>
            <person name="Labutti K."/>
            <person name="Salamov A."/>
            <person name="Andreopoulos B."/>
            <person name="Baker S."/>
            <person name="Barry K."/>
            <person name="Bills G."/>
            <person name="Bluhm B."/>
            <person name="Cannon C."/>
            <person name="Castanera R."/>
            <person name="Culley D."/>
            <person name="Daum C."/>
            <person name="Ezra D."/>
            <person name="Gonzalez J."/>
            <person name="Henrissat B."/>
            <person name="Kuo A."/>
            <person name="Liang C."/>
            <person name="Lipzen A."/>
            <person name="Lutzoni F."/>
            <person name="Magnuson J."/>
            <person name="Mondo S."/>
            <person name="Nolan M."/>
            <person name="Ohm R."/>
            <person name="Pangilinan J."/>
            <person name="Park H.-J."/>
            <person name="Ramirez L."/>
            <person name="Alfaro M."/>
            <person name="Sun H."/>
            <person name="Tritt A."/>
            <person name="Yoshinaga Y."/>
            <person name="Zwiers L.-H."/>
            <person name="Turgeon B."/>
            <person name="Goodwin S."/>
            <person name="Spatafora J."/>
            <person name="Crous P."/>
            <person name="Grigoriev I."/>
        </authorList>
    </citation>
    <scope>NUCLEOTIDE SEQUENCE</scope>
    <source>
        <strain evidence="6">ATCC 36951</strain>
    </source>
</reference>
<keyword evidence="2" id="KW-0521">NADP</keyword>
<keyword evidence="3" id="KW-0560">Oxidoreductase</keyword>
<dbReference type="InterPro" id="IPR057326">
    <property type="entry name" value="KR_dom"/>
</dbReference>
<dbReference type="SUPFAM" id="SSF51735">
    <property type="entry name" value="NAD(P)-binding Rossmann-fold domains"/>
    <property type="match status" value="1"/>
</dbReference>
<dbReference type="EMBL" id="ML993582">
    <property type="protein sequence ID" value="KAF2171805.1"/>
    <property type="molecule type" value="Genomic_DNA"/>
</dbReference>
<organism evidence="6 7">
    <name type="scientific">Zasmidium cellare ATCC 36951</name>
    <dbReference type="NCBI Taxonomy" id="1080233"/>
    <lineage>
        <taxon>Eukaryota</taxon>
        <taxon>Fungi</taxon>
        <taxon>Dikarya</taxon>
        <taxon>Ascomycota</taxon>
        <taxon>Pezizomycotina</taxon>
        <taxon>Dothideomycetes</taxon>
        <taxon>Dothideomycetidae</taxon>
        <taxon>Mycosphaerellales</taxon>
        <taxon>Mycosphaerellaceae</taxon>
        <taxon>Zasmidium</taxon>
    </lineage>
</organism>
<evidence type="ECO:0000313" key="7">
    <source>
        <dbReference type="Proteomes" id="UP000799537"/>
    </source>
</evidence>
<proteinExistence type="inferred from homology"/>
<dbReference type="GO" id="GO:0016020">
    <property type="term" value="C:membrane"/>
    <property type="evidence" value="ECO:0007669"/>
    <property type="project" value="TreeGrafter"/>
</dbReference>
<dbReference type="PROSITE" id="PS00061">
    <property type="entry name" value="ADH_SHORT"/>
    <property type="match status" value="1"/>
</dbReference>
<dbReference type="PANTHER" id="PTHR44196">
    <property type="entry name" value="DEHYDROGENASE/REDUCTASE SDR FAMILY MEMBER 7B"/>
    <property type="match status" value="1"/>
</dbReference>
<evidence type="ECO:0000259" key="5">
    <source>
        <dbReference type="SMART" id="SM00822"/>
    </source>
</evidence>
<evidence type="ECO:0000256" key="1">
    <source>
        <dbReference type="ARBA" id="ARBA00006484"/>
    </source>
</evidence>
<name>A0A6A6CXP2_ZASCE</name>
<dbReference type="Gene3D" id="3.40.50.720">
    <property type="entry name" value="NAD(P)-binding Rossmann-like Domain"/>
    <property type="match status" value="1"/>
</dbReference>
<dbReference type="AlphaFoldDB" id="A0A6A6CXP2"/>
<dbReference type="OrthoDB" id="1933717at2759"/>
<feature type="domain" description="Ketoreductase" evidence="5">
    <location>
        <begin position="32"/>
        <end position="210"/>
    </location>
</feature>